<keyword evidence="3" id="KW-1185">Reference proteome</keyword>
<dbReference type="InterPro" id="IPR013974">
    <property type="entry name" value="SAF"/>
</dbReference>
<dbReference type="Pfam" id="PF16976">
    <property type="entry name" value="RcpC"/>
    <property type="match status" value="1"/>
</dbReference>
<proteinExistence type="predicted"/>
<protein>
    <submittedName>
        <fullName evidence="2">Flp pilus assembly protein CpaB</fullName>
    </submittedName>
</protein>
<dbReference type="InterPro" id="IPR031571">
    <property type="entry name" value="RcpC_dom"/>
</dbReference>
<accession>A0A7J4ZSX5</accession>
<dbReference type="InterPro" id="IPR017592">
    <property type="entry name" value="Pilus_assmbl_Flp-typ_CpaB"/>
</dbReference>
<evidence type="ECO:0000313" key="3">
    <source>
        <dbReference type="Proteomes" id="UP000420562"/>
    </source>
</evidence>
<dbReference type="RefSeq" id="WP_151127299.1">
    <property type="nucleotide sequence ID" value="NZ_VZQZ01000002.1"/>
</dbReference>
<dbReference type="NCBIfam" id="TIGR03177">
    <property type="entry name" value="pilus_cpaB"/>
    <property type="match status" value="1"/>
</dbReference>
<dbReference type="Pfam" id="PF08666">
    <property type="entry name" value="SAF"/>
    <property type="match status" value="1"/>
</dbReference>
<dbReference type="AlphaFoldDB" id="A0A7J4ZSX5"/>
<gene>
    <name evidence="2" type="primary">cpaB</name>
    <name evidence="2" type="ORF">F6V25_03720</name>
</gene>
<feature type="domain" description="SAF" evidence="1">
    <location>
        <begin position="42"/>
        <end position="104"/>
    </location>
</feature>
<dbReference type="CDD" id="cd11614">
    <property type="entry name" value="SAF_CpaB_FlgA_like"/>
    <property type="match status" value="1"/>
</dbReference>
<evidence type="ECO:0000259" key="1">
    <source>
        <dbReference type="SMART" id="SM00858"/>
    </source>
</evidence>
<dbReference type="Proteomes" id="UP000420562">
    <property type="component" value="Unassembled WGS sequence"/>
</dbReference>
<dbReference type="EMBL" id="VZQZ01000002">
    <property type="protein sequence ID" value="KAB0666538.1"/>
    <property type="molecule type" value="Genomic_DNA"/>
</dbReference>
<evidence type="ECO:0000313" key="2">
    <source>
        <dbReference type="EMBL" id="KAB0666538.1"/>
    </source>
</evidence>
<organism evidence="2 3">
    <name type="scientific">Oryzomonas japonica</name>
    <dbReference type="NCBI Taxonomy" id="2603858"/>
    <lineage>
        <taxon>Bacteria</taxon>
        <taxon>Pseudomonadati</taxon>
        <taxon>Thermodesulfobacteriota</taxon>
        <taxon>Desulfuromonadia</taxon>
        <taxon>Geobacterales</taxon>
        <taxon>Geobacteraceae</taxon>
        <taxon>Oryzomonas</taxon>
    </lineage>
</organism>
<name>A0A7J4ZSX5_9BACT</name>
<comment type="caution">
    <text evidence="2">The sequence shown here is derived from an EMBL/GenBank/DDBJ whole genome shotgun (WGS) entry which is preliminary data.</text>
</comment>
<sequence length="306" mass="32254">MNRSQAVTMVTLIALVFAGVASWGVYSYLKQESLKTKQASSFVIMVAAGDIPIGTKLNETHLKPAGWPKDSVPAGSFTDAKSLVNRVAIRNLSAGDAITEQKLMPKEGSAAATGVMTYIIPQGHRAVTVGVNEVAGVAGFIAPNNRVDVVLTTQIPNNSNEMVTKIILQNVPVLATGQITDQKDGKPVLVPTVTMDLTPEDSEKLVHASRKGSLQLLLRNIIDTAQVDVKGGATISTVLGGVERPVIAVAQAKPAQAKLAQVRRPVRRAAPEGARAAIRPLPAAPMGHKVTVIDGGARTTKEFLLQ</sequence>
<dbReference type="SMART" id="SM00858">
    <property type="entry name" value="SAF"/>
    <property type="match status" value="1"/>
</dbReference>
<reference evidence="2 3" key="1">
    <citation type="submission" date="2019-09" db="EMBL/GenBank/DDBJ databases">
        <title>Geobacter sp. Red96, a novel strain isolated from paddy soil.</title>
        <authorList>
            <person name="Xu Z."/>
            <person name="Masuda Y."/>
            <person name="Itoh H."/>
            <person name="Senoo K."/>
        </authorList>
    </citation>
    <scope>NUCLEOTIDE SEQUENCE [LARGE SCALE GENOMIC DNA]</scope>
    <source>
        <strain evidence="2 3">Red96</strain>
    </source>
</reference>